<proteinExistence type="predicted"/>
<evidence type="ECO:0000256" key="1">
    <source>
        <dbReference type="SAM" id="Phobius"/>
    </source>
</evidence>
<sequence>MRSFTPPVTVGLKLVALAANARVSMAAQAPPTMAFGRALTAMSSVLPKLPAAPIWSAATLAAPFKTVQQFLPGAPPAVNVPVDVPAPRWDSAPPARRPPVALPTEKSDHNNSAIAALGVLLSLVMRAISLIGVSLVLAPLSGYLSTLVFGWAGVHNPLHWLPSWQPTSLAGHLVATWLTFEGLFLAACCAFARWMTHRRPAPRLLDSERREQLWRRVLHDPSQQTGAFVASWFTHAAPARRLPELLAHAVLLLDWGRASLTGAPPAPRTPRTPVRYEELALADVMSWASWGLFERPMAQLDEEEVVELRALVAALEQSAGAPLRTGSSGVTPKGRQMLRDEVLWQPRPLLYYALTHAVGKLVLTPATMAGAGFIRHPSTPHREWSYYSREPTSKSPSRGWSKLALRQSLRLTASNALRHAKLAAKVTMRSRRASLAMGYPRFGVRAAGGREVRPQGDSASPAIEAWRSSATGARRATEERVAVVFIHGVGVGPAPYINLFKQLASDGKPLIALEIGQVSQRINYRAPPKPAEFCEELQAVLDQHGMDKCIIAGHSFGSTYAACFSRLCPERVVGTVLLDPICCCMHHFTGARFVYKEVHTLLDVIEEYFIRRELFTSAVVARHLRWHEAGYWLEDSSPSRPTHIILSEDDEIVPVASIQSTFGSMRARENGTQVTTLRGIGHGGWLMDADACERIASAIASYGAMSQAA</sequence>
<gene>
    <name evidence="4" type="ORF">AB1Y20_000358</name>
</gene>
<keyword evidence="1" id="KW-1133">Transmembrane helix</keyword>
<keyword evidence="5" id="KW-1185">Reference proteome</keyword>
<dbReference type="PANTHER" id="PTHR37471">
    <property type="entry name" value="UNNAMED PRODUCT"/>
    <property type="match status" value="1"/>
</dbReference>
<dbReference type="AlphaFoldDB" id="A0AB34K4N2"/>
<feature type="domain" description="AB hydrolase-1" evidence="3">
    <location>
        <begin position="482"/>
        <end position="609"/>
    </location>
</feature>
<name>A0AB34K4N2_PRYPA</name>
<dbReference type="InterPro" id="IPR029058">
    <property type="entry name" value="AB_hydrolase_fold"/>
</dbReference>
<accession>A0AB34K4N2</accession>
<organism evidence="4 5">
    <name type="scientific">Prymnesium parvum</name>
    <name type="common">Toxic golden alga</name>
    <dbReference type="NCBI Taxonomy" id="97485"/>
    <lineage>
        <taxon>Eukaryota</taxon>
        <taxon>Haptista</taxon>
        <taxon>Haptophyta</taxon>
        <taxon>Prymnesiophyceae</taxon>
        <taxon>Prymnesiales</taxon>
        <taxon>Prymnesiaceae</taxon>
        <taxon>Prymnesium</taxon>
    </lineage>
</organism>
<feature type="transmembrane region" description="Helical" evidence="1">
    <location>
        <begin position="135"/>
        <end position="154"/>
    </location>
</feature>
<dbReference type="Gene3D" id="3.40.50.1820">
    <property type="entry name" value="alpha/beta hydrolase"/>
    <property type="match status" value="1"/>
</dbReference>
<evidence type="ECO:0000313" key="4">
    <source>
        <dbReference type="EMBL" id="KAL1529409.1"/>
    </source>
</evidence>
<reference evidence="4 5" key="1">
    <citation type="journal article" date="2024" name="Science">
        <title>Giant polyketide synthase enzymes in the biosynthesis of giant marine polyether toxins.</title>
        <authorList>
            <person name="Fallon T.R."/>
            <person name="Shende V.V."/>
            <person name="Wierzbicki I.H."/>
            <person name="Pendleton A.L."/>
            <person name="Watervoot N.F."/>
            <person name="Auber R.P."/>
            <person name="Gonzalez D.J."/>
            <person name="Wisecaver J.H."/>
            <person name="Moore B.S."/>
        </authorList>
    </citation>
    <scope>NUCLEOTIDE SEQUENCE [LARGE SCALE GENOMIC DNA]</scope>
    <source>
        <strain evidence="4 5">12B1</strain>
    </source>
</reference>
<dbReference type="Pfam" id="PF00561">
    <property type="entry name" value="Abhydrolase_1"/>
    <property type="match status" value="1"/>
</dbReference>
<keyword evidence="1" id="KW-0472">Membrane</keyword>
<dbReference type="SUPFAM" id="SSF53474">
    <property type="entry name" value="alpha/beta-Hydrolases"/>
    <property type="match status" value="1"/>
</dbReference>
<keyword evidence="2" id="KW-0732">Signal</keyword>
<evidence type="ECO:0000256" key="2">
    <source>
        <dbReference type="SAM" id="SignalP"/>
    </source>
</evidence>
<feature type="transmembrane region" description="Helical" evidence="1">
    <location>
        <begin position="174"/>
        <end position="195"/>
    </location>
</feature>
<dbReference type="PANTHER" id="PTHR37471:SF1">
    <property type="entry name" value="AB HYDROLASE-1 DOMAIN-CONTAINING PROTEIN"/>
    <property type="match status" value="1"/>
</dbReference>
<dbReference type="InterPro" id="IPR000073">
    <property type="entry name" value="AB_hydrolase_1"/>
</dbReference>
<evidence type="ECO:0000259" key="3">
    <source>
        <dbReference type="Pfam" id="PF00561"/>
    </source>
</evidence>
<comment type="caution">
    <text evidence="4">The sequence shown here is derived from an EMBL/GenBank/DDBJ whole genome shotgun (WGS) entry which is preliminary data.</text>
</comment>
<feature type="signal peptide" evidence="2">
    <location>
        <begin position="1"/>
        <end position="26"/>
    </location>
</feature>
<dbReference type="Proteomes" id="UP001515480">
    <property type="component" value="Unassembled WGS sequence"/>
</dbReference>
<keyword evidence="1" id="KW-0812">Transmembrane</keyword>
<feature type="chain" id="PRO_5044222772" description="AB hydrolase-1 domain-containing protein" evidence="2">
    <location>
        <begin position="27"/>
        <end position="709"/>
    </location>
</feature>
<dbReference type="EMBL" id="JBGBPQ010000001">
    <property type="protein sequence ID" value="KAL1529409.1"/>
    <property type="molecule type" value="Genomic_DNA"/>
</dbReference>
<protein>
    <recommendedName>
        <fullName evidence="3">AB hydrolase-1 domain-containing protein</fullName>
    </recommendedName>
</protein>
<evidence type="ECO:0000313" key="5">
    <source>
        <dbReference type="Proteomes" id="UP001515480"/>
    </source>
</evidence>